<evidence type="ECO:0000256" key="10">
    <source>
        <dbReference type="ARBA" id="ARBA00023180"/>
    </source>
</evidence>
<feature type="chain" id="PRO_5028264890" description="Hexosyltransferase" evidence="12">
    <location>
        <begin position="22"/>
        <end position="372"/>
    </location>
</feature>
<keyword evidence="4" id="KW-0808">Transferase</keyword>
<organism evidence="14">
    <name type="scientific">Thrips palmi</name>
    <name type="common">Melon thrips</name>
    <dbReference type="NCBI Taxonomy" id="161013"/>
    <lineage>
        <taxon>Eukaryota</taxon>
        <taxon>Metazoa</taxon>
        <taxon>Ecdysozoa</taxon>
        <taxon>Arthropoda</taxon>
        <taxon>Hexapoda</taxon>
        <taxon>Insecta</taxon>
        <taxon>Pterygota</taxon>
        <taxon>Neoptera</taxon>
        <taxon>Paraneoptera</taxon>
        <taxon>Thysanoptera</taxon>
        <taxon>Terebrantia</taxon>
        <taxon>Thripoidea</taxon>
        <taxon>Thripidae</taxon>
        <taxon>Thrips</taxon>
    </lineage>
</organism>
<keyword evidence="8 11" id="KW-0333">Golgi apparatus</keyword>
<dbReference type="FunCoup" id="A0A6P8YEP4">
    <property type="interactions" value="68"/>
</dbReference>
<dbReference type="InParanoid" id="A0A6P8YEP4"/>
<evidence type="ECO:0000256" key="1">
    <source>
        <dbReference type="ARBA" id="ARBA00004323"/>
    </source>
</evidence>
<dbReference type="EC" id="2.4.1.-" evidence="11"/>
<dbReference type="Pfam" id="PF01762">
    <property type="entry name" value="Galactosyl_T"/>
    <property type="match status" value="1"/>
</dbReference>
<dbReference type="Proteomes" id="UP000515158">
    <property type="component" value="Unplaced"/>
</dbReference>
<dbReference type="InterPro" id="IPR002659">
    <property type="entry name" value="Glyco_trans_31"/>
</dbReference>
<evidence type="ECO:0000256" key="11">
    <source>
        <dbReference type="RuleBase" id="RU363063"/>
    </source>
</evidence>
<evidence type="ECO:0000256" key="3">
    <source>
        <dbReference type="ARBA" id="ARBA00022676"/>
    </source>
</evidence>
<evidence type="ECO:0000256" key="6">
    <source>
        <dbReference type="ARBA" id="ARBA00022968"/>
    </source>
</evidence>
<proteinExistence type="inferred from homology"/>
<sequence>MGRVLAGVLMVCLSLPCYVWYAGQTPSFAPPGPGPHAAPLVAQPTVPPYQLLNESQPAPLEELLGLADDDAVSLIDVRGFRWLLAPAAPGVCAPLVLVLVHTATDHTEHRRLIRETWGSWGSQGQAHAGEVLVRFLVGQTAASDAGVEEQRRLEEEAAVHGDVVQGSFTDAYRNMTYKHAMGLKWFATKCPNAKYVLKVDDDAFVNTPVLLDFVRHALSPHGARRLLACTVVTGARVRRSWRSKWRVAYGEFPGHQYPDYCEGWAVLYSPDVALALYRELQRGPYFWIDDVYVTGVLAARLGLAHAAWDPLVLTAGDLPRMLSGEQRPAFMLALWYSTNMDMATERQLWARVVSDTERARALNTTWTPSRRL</sequence>
<evidence type="ECO:0000256" key="2">
    <source>
        <dbReference type="ARBA" id="ARBA00008661"/>
    </source>
</evidence>
<evidence type="ECO:0000313" key="13">
    <source>
        <dbReference type="Proteomes" id="UP000515158"/>
    </source>
</evidence>
<dbReference type="AlphaFoldDB" id="A0A6P8YEP4"/>
<gene>
    <name evidence="14" type="primary">LOC117640148</name>
</gene>
<dbReference type="GeneID" id="117640148"/>
<feature type="signal peptide" evidence="12">
    <location>
        <begin position="1"/>
        <end position="21"/>
    </location>
</feature>
<evidence type="ECO:0000313" key="14">
    <source>
        <dbReference type="RefSeq" id="XP_034232312.1"/>
    </source>
</evidence>
<evidence type="ECO:0000256" key="12">
    <source>
        <dbReference type="SAM" id="SignalP"/>
    </source>
</evidence>
<keyword evidence="10" id="KW-0325">Glycoprotein</keyword>
<name>A0A6P8YEP4_THRPL</name>
<keyword evidence="6" id="KW-0735">Signal-anchor</keyword>
<evidence type="ECO:0000256" key="4">
    <source>
        <dbReference type="ARBA" id="ARBA00022679"/>
    </source>
</evidence>
<dbReference type="OrthoDB" id="115198at2759"/>
<dbReference type="PANTHER" id="PTHR11214">
    <property type="entry name" value="BETA-1,3-N-ACETYLGLUCOSAMINYLTRANSFERASE"/>
    <property type="match status" value="1"/>
</dbReference>
<reference evidence="14" key="1">
    <citation type="submission" date="2025-08" db="UniProtKB">
        <authorList>
            <consortium name="RefSeq"/>
        </authorList>
    </citation>
    <scope>IDENTIFICATION</scope>
    <source>
        <tissue evidence="14">Total insect</tissue>
    </source>
</reference>
<keyword evidence="13" id="KW-1185">Reference proteome</keyword>
<evidence type="ECO:0000256" key="5">
    <source>
        <dbReference type="ARBA" id="ARBA00022692"/>
    </source>
</evidence>
<keyword evidence="5" id="KW-0812">Transmembrane</keyword>
<protein>
    <recommendedName>
        <fullName evidence="11">Hexosyltransferase</fullName>
        <ecNumber evidence="11">2.4.1.-</ecNumber>
    </recommendedName>
</protein>
<dbReference type="GO" id="GO:0016758">
    <property type="term" value="F:hexosyltransferase activity"/>
    <property type="evidence" value="ECO:0007669"/>
    <property type="project" value="InterPro"/>
</dbReference>
<dbReference type="GO" id="GO:0000139">
    <property type="term" value="C:Golgi membrane"/>
    <property type="evidence" value="ECO:0007669"/>
    <property type="project" value="UniProtKB-SubCell"/>
</dbReference>
<evidence type="ECO:0000256" key="7">
    <source>
        <dbReference type="ARBA" id="ARBA00022989"/>
    </source>
</evidence>
<keyword evidence="3 11" id="KW-0328">Glycosyltransferase</keyword>
<dbReference type="KEGG" id="tpal:117640148"/>
<dbReference type="FunFam" id="3.90.550.50:FF:000001">
    <property type="entry name" value="Hexosyltransferase"/>
    <property type="match status" value="1"/>
</dbReference>
<keyword evidence="12" id="KW-0732">Signal</keyword>
<dbReference type="GO" id="GO:0006493">
    <property type="term" value="P:protein O-linked glycosylation"/>
    <property type="evidence" value="ECO:0007669"/>
    <property type="project" value="TreeGrafter"/>
</dbReference>
<keyword evidence="9" id="KW-0472">Membrane</keyword>
<comment type="similarity">
    <text evidence="2 11">Belongs to the glycosyltransferase 31 family.</text>
</comment>
<dbReference type="PANTHER" id="PTHR11214:SF376">
    <property type="entry name" value="HEXOSYLTRANSFERASE"/>
    <property type="match status" value="1"/>
</dbReference>
<keyword evidence="7" id="KW-1133">Transmembrane helix</keyword>
<accession>A0A6P8YEP4</accession>
<evidence type="ECO:0000256" key="8">
    <source>
        <dbReference type="ARBA" id="ARBA00023034"/>
    </source>
</evidence>
<dbReference type="RefSeq" id="XP_034232312.1">
    <property type="nucleotide sequence ID" value="XM_034376421.1"/>
</dbReference>
<evidence type="ECO:0000256" key="9">
    <source>
        <dbReference type="ARBA" id="ARBA00023136"/>
    </source>
</evidence>
<comment type="subcellular location">
    <subcellularLocation>
        <location evidence="1 11">Golgi apparatus membrane</location>
        <topology evidence="1 11">Single-pass type II membrane protein</topology>
    </subcellularLocation>
</comment>
<dbReference type="Gene3D" id="3.90.550.50">
    <property type="match status" value="1"/>
</dbReference>